<dbReference type="EMBL" id="JAXOVC010000001">
    <property type="protein sequence ID" value="KAK4507552.1"/>
    <property type="molecule type" value="Genomic_DNA"/>
</dbReference>
<comment type="caution">
    <text evidence="6">The sequence shown here is derived from an EMBL/GenBank/DDBJ whole genome shotgun (WGS) entry which is preliminary data.</text>
</comment>
<name>A0ABR0F0U5_ZASCE</name>
<evidence type="ECO:0000313" key="6">
    <source>
        <dbReference type="EMBL" id="KAK4507552.1"/>
    </source>
</evidence>
<dbReference type="InterPro" id="IPR050613">
    <property type="entry name" value="Sec_Metabolite_Reg"/>
</dbReference>
<gene>
    <name evidence="6" type="ORF">PRZ48_001287</name>
</gene>
<dbReference type="SMART" id="SM00906">
    <property type="entry name" value="Fungal_trans"/>
    <property type="match status" value="1"/>
</dbReference>
<feature type="domain" description="Zn(2)-C6 fungal-type" evidence="5">
    <location>
        <begin position="65"/>
        <end position="96"/>
    </location>
</feature>
<proteinExistence type="predicted"/>
<dbReference type="PROSITE" id="PS00463">
    <property type="entry name" value="ZN2_CY6_FUNGAL_1"/>
    <property type="match status" value="1"/>
</dbReference>
<dbReference type="InterPro" id="IPR001138">
    <property type="entry name" value="Zn2Cys6_DnaBD"/>
</dbReference>
<dbReference type="SUPFAM" id="SSF57701">
    <property type="entry name" value="Zn2/Cys6 DNA-binding domain"/>
    <property type="match status" value="1"/>
</dbReference>
<dbReference type="CDD" id="cd00067">
    <property type="entry name" value="GAL4"/>
    <property type="match status" value="1"/>
</dbReference>
<evidence type="ECO:0000256" key="1">
    <source>
        <dbReference type="ARBA" id="ARBA00004123"/>
    </source>
</evidence>
<sequence>MSLGFVFSFERIQMLTPQAPSTSPELSLSQASLLITKTTFAFTEQSTMATVIKKKPITRNRETLTCVQCRARKLKCDKESPCGSCVKRNDGGSCSYVKTGAKKESPESTRAAKAEARLQYLEQLIEDYASRSEGPGPGSHPSDGSNGTNGSNGNGITNRDSHLYTGATHYSAMLDGIDELRQLLHEDEPGSANSPSTKDSISDETDVMFGSTPRLPLATVLANNLPPKLEVDRRLAAYFRAQAISAACIHTPQFMRQYDEFWSSQMGTSPLWISILFSMLHLSNSVGRGSWSERTNGDSPSPKYNFSLAAAHCLALGRYHRPQRFAVESLAVYVQAKVIETLDPSPALGLLFGTLIQSAYSMGYHREPTNFKNLTPFEGEMRRRTWSFAMQLDLLIMFQLGLPNTVQFGSWDTRPPSNLQDTDFDEDTAVLPPPRPDTEPTRVTFYTAKHMLMRIFDKILKCSLSVGEIKPQTNLLALHQELVETYDSIPAVLHYRNVSSSIMDPAYLVVTRKCVELMYQKCLCVLHRKYVLSGRQESIRVCYDAATQVVKAFLDMYPEFKPGGQFFEDRWLLGSITWTDWLLAVMTLSLVLCQLRRAVVPGFTEAEYNNILYLLSSAHEICLEKIDESVAARRSARMLQALLSQETNGQKTMNGNHDSTGVTPSLEAPTQLAQASAPALTEGDYDMWQQNGDLDILQGWSDPYANVFETQEWAFLEQCMNSDFQMQEQ</sequence>
<evidence type="ECO:0000313" key="7">
    <source>
        <dbReference type="Proteomes" id="UP001305779"/>
    </source>
</evidence>
<organism evidence="6 7">
    <name type="scientific">Zasmidium cellare</name>
    <name type="common">Wine cellar mold</name>
    <name type="synonym">Racodium cellare</name>
    <dbReference type="NCBI Taxonomy" id="395010"/>
    <lineage>
        <taxon>Eukaryota</taxon>
        <taxon>Fungi</taxon>
        <taxon>Dikarya</taxon>
        <taxon>Ascomycota</taxon>
        <taxon>Pezizomycotina</taxon>
        <taxon>Dothideomycetes</taxon>
        <taxon>Dothideomycetidae</taxon>
        <taxon>Mycosphaerellales</taxon>
        <taxon>Mycosphaerellaceae</taxon>
        <taxon>Zasmidium</taxon>
    </lineage>
</organism>
<keyword evidence="3" id="KW-0539">Nucleus</keyword>
<protein>
    <recommendedName>
        <fullName evidence="5">Zn(2)-C6 fungal-type domain-containing protein</fullName>
    </recommendedName>
</protein>
<dbReference type="Gene3D" id="4.10.240.10">
    <property type="entry name" value="Zn(2)-C6 fungal-type DNA-binding domain"/>
    <property type="match status" value="1"/>
</dbReference>
<dbReference type="Pfam" id="PF04082">
    <property type="entry name" value="Fungal_trans"/>
    <property type="match status" value="1"/>
</dbReference>
<dbReference type="PANTHER" id="PTHR31001:SF49">
    <property type="entry name" value="ZN(II)2CYS6 TRANSCRIPTION FACTOR (EUROFUNG)"/>
    <property type="match status" value="1"/>
</dbReference>
<evidence type="ECO:0000256" key="4">
    <source>
        <dbReference type="SAM" id="MobiDB-lite"/>
    </source>
</evidence>
<dbReference type="InterPro" id="IPR036864">
    <property type="entry name" value="Zn2-C6_fun-type_DNA-bd_sf"/>
</dbReference>
<feature type="compositionally biased region" description="Low complexity" evidence="4">
    <location>
        <begin position="131"/>
        <end position="158"/>
    </location>
</feature>
<dbReference type="Pfam" id="PF00172">
    <property type="entry name" value="Zn_clus"/>
    <property type="match status" value="1"/>
</dbReference>
<dbReference type="SMART" id="SM00066">
    <property type="entry name" value="GAL4"/>
    <property type="match status" value="1"/>
</dbReference>
<evidence type="ECO:0000256" key="2">
    <source>
        <dbReference type="ARBA" id="ARBA00022723"/>
    </source>
</evidence>
<reference evidence="6 7" key="1">
    <citation type="journal article" date="2023" name="G3 (Bethesda)">
        <title>A chromosome-level genome assembly of Zasmidium syzygii isolated from banana leaves.</title>
        <authorList>
            <person name="van Westerhoven A.C."/>
            <person name="Mehrabi R."/>
            <person name="Talebi R."/>
            <person name="Steentjes M.B.F."/>
            <person name="Corcolon B."/>
            <person name="Chong P.A."/>
            <person name="Kema G.H.J."/>
            <person name="Seidl M.F."/>
        </authorList>
    </citation>
    <scope>NUCLEOTIDE SEQUENCE [LARGE SCALE GENOMIC DNA]</scope>
    <source>
        <strain evidence="6 7">P124</strain>
    </source>
</reference>
<accession>A0ABR0F0U5</accession>
<comment type="subcellular location">
    <subcellularLocation>
        <location evidence="1">Nucleus</location>
    </subcellularLocation>
</comment>
<dbReference type="Proteomes" id="UP001305779">
    <property type="component" value="Unassembled WGS sequence"/>
</dbReference>
<dbReference type="InterPro" id="IPR007219">
    <property type="entry name" value="XnlR_reg_dom"/>
</dbReference>
<feature type="region of interest" description="Disordered" evidence="4">
    <location>
        <begin position="130"/>
        <end position="162"/>
    </location>
</feature>
<dbReference type="CDD" id="cd12148">
    <property type="entry name" value="fungal_TF_MHR"/>
    <property type="match status" value="1"/>
</dbReference>
<dbReference type="PANTHER" id="PTHR31001">
    <property type="entry name" value="UNCHARACTERIZED TRANSCRIPTIONAL REGULATORY PROTEIN"/>
    <property type="match status" value="1"/>
</dbReference>
<keyword evidence="7" id="KW-1185">Reference proteome</keyword>
<keyword evidence="2" id="KW-0479">Metal-binding</keyword>
<evidence type="ECO:0000259" key="5">
    <source>
        <dbReference type="PROSITE" id="PS50048"/>
    </source>
</evidence>
<dbReference type="PROSITE" id="PS50048">
    <property type="entry name" value="ZN2_CY6_FUNGAL_2"/>
    <property type="match status" value="1"/>
</dbReference>
<evidence type="ECO:0000256" key="3">
    <source>
        <dbReference type="ARBA" id="ARBA00023242"/>
    </source>
</evidence>